<accession>A0A450TMU9</accession>
<protein>
    <submittedName>
        <fullName evidence="1">Uncharacterized protein</fullName>
    </submittedName>
</protein>
<organism evidence="1">
    <name type="scientific">Candidatus Kentrum sp. FW</name>
    <dbReference type="NCBI Taxonomy" id="2126338"/>
    <lineage>
        <taxon>Bacteria</taxon>
        <taxon>Pseudomonadati</taxon>
        <taxon>Pseudomonadota</taxon>
        <taxon>Gammaproteobacteria</taxon>
        <taxon>Candidatus Kentrum</taxon>
    </lineage>
</organism>
<evidence type="ECO:0000313" key="1">
    <source>
        <dbReference type="EMBL" id="VFJ69046.1"/>
    </source>
</evidence>
<reference evidence="1" key="1">
    <citation type="submission" date="2019-02" db="EMBL/GenBank/DDBJ databases">
        <authorList>
            <person name="Gruber-Vodicka R. H."/>
            <person name="Seah K. B. B."/>
        </authorList>
    </citation>
    <scope>NUCLEOTIDE SEQUENCE</scope>
    <source>
        <strain evidence="1">BECK_BZ131</strain>
    </source>
</reference>
<dbReference type="EMBL" id="CAADFE010000017">
    <property type="protein sequence ID" value="VFJ69046.1"/>
    <property type="molecule type" value="Genomic_DNA"/>
</dbReference>
<proteinExistence type="predicted"/>
<sequence>MMSGFFEPPYEHTKTRVRPFLLEKFINKLRLFGFHEKQLLAIDTIPRNGVLTLRRN</sequence>
<dbReference type="AlphaFoldDB" id="A0A450TMU9"/>
<gene>
    <name evidence="1" type="ORF">BECKFW1821C_GA0114237_101732</name>
</gene>
<name>A0A450TMU9_9GAMM</name>